<evidence type="ECO:0000256" key="4">
    <source>
        <dbReference type="ARBA" id="ARBA00023136"/>
    </source>
</evidence>
<organism evidence="6">
    <name type="scientific">uncultured bacterium Contig12</name>
    <dbReference type="NCBI Taxonomy" id="1393397"/>
    <lineage>
        <taxon>Bacteria</taxon>
        <taxon>environmental samples</taxon>
    </lineage>
</organism>
<dbReference type="AlphaFoldDB" id="W0FP31"/>
<dbReference type="InterPro" id="IPR044878">
    <property type="entry name" value="UbiA_sf"/>
</dbReference>
<protein>
    <submittedName>
        <fullName evidence="6">Prenyltransferase, UbiA family</fullName>
    </submittedName>
</protein>
<evidence type="ECO:0000256" key="3">
    <source>
        <dbReference type="ARBA" id="ARBA00022989"/>
    </source>
</evidence>
<evidence type="ECO:0000256" key="2">
    <source>
        <dbReference type="ARBA" id="ARBA00022692"/>
    </source>
</evidence>
<dbReference type="Pfam" id="PF01040">
    <property type="entry name" value="UbiA"/>
    <property type="match status" value="1"/>
</dbReference>
<keyword evidence="6" id="KW-0808">Transferase</keyword>
<feature type="transmembrane region" description="Helical" evidence="5">
    <location>
        <begin position="269"/>
        <end position="287"/>
    </location>
</feature>
<proteinExistence type="predicted"/>
<feature type="transmembrane region" description="Helical" evidence="5">
    <location>
        <begin position="121"/>
        <end position="138"/>
    </location>
</feature>
<keyword evidence="2 5" id="KW-0812">Transmembrane</keyword>
<keyword evidence="3 5" id="KW-1133">Transmembrane helix</keyword>
<dbReference type="EMBL" id="KC246804">
    <property type="protein sequence ID" value="AHF24750.1"/>
    <property type="molecule type" value="Genomic_DNA"/>
</dbReference>
<evidence type="ECO:0000256" key="1">
    <source>
        <dbReference type="ARBA" id="ARBA00004141"/>
    </source>
</evidence>
<dbReference type="Gene3D" id="1.10.357.140">
    <property type="entry name" value="UbiA prenyltransferase"/>
    <property type="match status" value="1"/>
</dbReference>
<accession>W0FP31</accession>
<feature type="transmembrane region" description="Helical" evidence="5">
    <location>
        <begin position="308"/>
        <end position="327"/>
    </location>
</feature>
<dbReference type="GO" id="GO:0016020">
    <property type="term" value="C:membrane"/>
    <property type="evidence" value="ECO:0007669"/>
    <property type="project" value="UniProtKB-SubCell"/>
</dbReference>
<evidence type="ECO:0000313" key="6">
    <source>
        <dbReference type="EMBL" id="AHF24750.1"/>
    </source>
</evidence>
<comment type="subcellular location">
    <subcellularLocation>
        <location evidence="1">Membrane</location>
        <topology evidence="1">Multi-pass membrane protein</topology>
    </subcellularLocation>
</comment>
<sequence>MSAEKQAKMKFLFHRKDGGCFRERDGQNEKRKRKNISSHYASGSLDQAVFYFPGSGVRSLYDPGSTGAVSFAVHSSWFFLSTCLIASANYVINEWLDRDFDRFHPVKKHRSVVENSADPKIVYSLYAALTVAGLLLALPVERYLFWMELWLWIMGILYNVKPFRTKDIPFVDVLTESVNNAIRLLIGWFVITNDFFPPVSLVLGYWFAGAFLMADKRFSEYRMIGDPQVAGLYRKSFRMYTEKSLLLSSFFYAMCSTLFLGIVLSKYNVNLILLMPFLIGLFCYYFWISYKEDSAAQRPEKLFHEKGLMIYVLLLIILFLVLLHVRMPFLSVFTSKDLVPVR</sequence>
<feature type="transmembrane region" description="Helical" evidence="5">
    <location>
        <begin position="195"/>
        <end position="214"/>
    </location>
</feature>
<name>W0FP31_9BACT</name>
<dbReference type="InterPro" id="IPR000537">
    <property type="entry name" value="UbiA_prenyltransferase"/>
</dbReference>
<keyword evidence="4 5" id="KW-0472">Membrane</keyword>
<feature type="transmembrane region" description="Helical" evidence="5">
    <location>
        <begin position="244"/>
        <end position="263"/>
    </location>
</feature>
<dbReference type="GO" id="GO:0016765">
    <property type="term" value="F:transferase activity, transferring alkyl or aryl (other than methyl) groups"/>
    <property type="evidence" value="ECO:0007669"/>
    <property type="project" value="InterPro"/>
</dbReference>
<evidence type="ECO:0000256" key="5">
    <source>
        <dbReference type="SAM" id="Phobius"/>
    </source>
</evidence>
<reference evidence="6" key="1">
    <citation type="journal article" date="2013" name="PLoS ONE">
        <title>Metagenomic insights into the carbohydrate-active enzymes carried by the microorganisms adhering to solid digesta in the rumen of cows.</title>
        <authorList>
            <person name="Wang L."/>
            <person name="Hatem A."/>
            <person name="Catalyurek U.V."/>
            <person name="Morrison M."/>
            <person name="Yu Z."/>
        </authorList>
    </citation>
    <scope>NUCLEOTIDE SEQUENCE</scope>
</reference>